<dbReference type="EMBL" id="JAEKJZ010000001">
    <property type="protein sequence ID" value="MBN9669223.1"/>
    <property type="molecule type" value="Genomic_DNA"/>
</dbReference>
<evidence type="ECO:0000259" key="2">
    <source>
        <dbReference type="PROSITE" id="PS50883"/>
    </source>
</evidence>
<evidence type="ECO:0000313" key="4">
    <source>
        <dbReference type="EMBL" id="MBN9669223.1"/>
    </source>
</evidence>
<dbReference type="CDD" id="cd01948">
    <property type="entry name" value="EAL"/>
    <property type="match status" value="1"/>
</dbReference>
<name>A0A939J0F4_9HYPH</name>
<dbReference type="NCBIfam" id="TIGR00254">
    <property type="entry name" value="GGDEF"/>
    <property type="match status" value="1"/>
</dbReference>
<feature type="transmembrane region" description="Helical" evidence="1">
    <location>
        <begin position="274"/>
        <end position="298"/>
    </location>
</feature>
<keyword evidence="1" id="KW-1133">Transmembrane helix</keyword>
<dbReference type="SMART" id="SM00267">
    <property type="entry name" value="GGDEF"/>
    <property type="match status" value="1"/>
</dbReference>
<dbReference type="Gene3D" id="3.30.70.270">
    <property type="match status" value="1"/>
</dbReference>
<dbReference type="PANTHER" id="PTHR33121">
    <property type="entry name" value="CYCLIC DI-GMP PHOSPHODIESTERASE PDEF"/>
    <property type="match status" value="1"/>
</dbReference>
<dbReference type="PANTHER" id="PTHR33121:SF70">
    <property type="entry name" value="SIGNALING PROTEIN YKOW"/>
    <property type="match status" value="1"/>
</dbReference>
<dbReference type="InterPro" id="IPR029787">
    <property type="entry name" value="Nucleotide_cyclase"/>
</dbReference>
<dbReference type="InterPro" id="IPR001633">
    <property type="entry name" value="EAL_dom"/>
</dbReference>
<dbReference type="InterPro" id="IPR050706">
    <property type="entry name" value="Cyclic-di-GMP_PDE-like"/>
</dbReference>
<dbReference type="SMART" id="SM00052">
    <property type="entry name" value="EAL"/>
    <property type="match status" value="1"/>
</dbReference>
<dbReference type="InterPro" id="IPR035919">
    <property type="entry name" value="EAL_sf"/>
</dbReference>
<protein>
    <submittedName>
        <fullName evidence="4">Bifunctional diguanylate cyclase/phosphodiesterase</fullName>
    </submittedName>
</protein>
<sequence length="757" mass="82821">MHIRGWLRGLIVFLLAPSLLFASLWFTSKFENVRAIDRSLAGLHLVQSLGPLMQEKALTGDVRSSSNFLRENLKEFGGPQRSAELTAGLDAFLQEGNIPDALRKAQTLATSISQLAKLDTSASFETSMFSHLINKVLLSVVIESSFMASSAEMLMDRKAINTWDKMLITVQGGQFKFAADGAARGTTESFRQLAGAGADALRRKALVYRDTNQAYQKEGAKLLTSTLAADTGADIVAKPVIETQPELVRATFALWQTALDYFDQDLQHQRAQTLFTVALAGLVGGLIIVAAFAIAIYLSRALADRTQKEFESLGFHDPLTGLPNRRALLKTIRALPKADGPLRTGLLVIDLRQFKKINDRFGDHNGDSILRDVASNLSQFAEPEDFLSRTGGTEFMLLRPKLVNGGAFETLANRIIHGLGKERVLEGQKTALEANAGLFISQPGDPVSDQILVDAALALRSSKQKGPMKCDVFTNDMRETFEKNGALTKELLKALSEGDIKPWFQPQIDIHTGEVVGAEALARWIDHNGIRYPGSFLPAADEAGYMELIEKVVRAKTLKLAAELNGKTRRRVHLALNMSTGFLANDAAVDALHLEVKAAGLKPSDISLEILEAVMIDETAAEPIKRNIVRLAELGFYIELDDFGTGHSSISSLRDLQVHRVKIDRSFISGVDTDPGLQKFTSALIRLAKSLDIHVLAEGVETEGELEWLKQNGCDVIQGFLISKAVPEEQLAAMILQRNFSPRARVSTPLKLLTTGS</sequence>
<evidence type="ECO:0000313" key="5">
    <source>
        <dbReference type="Proteomes" id="UP000664096"/>
    </source>
</evidence>
<evidence type="ECO:0000256" key="1">
    <source>
        <dbReference type="SAM" id="Phobius"/>
    </source>
</evidence>
<dbReference type="SUPFAM" id="SSF141868">
    <property type="entry name" value="EAL domain-like"/>
    <property type="match status" value="1"/>
</dbReference>
<comment type="caution">
    <text evidence="4">The sequence shown here is derived from an EMBL/GenBank/DDBJ whole genome shotgun (WGS) entry which is preliminary data.</text>
</comment>
<keyword evidence="1" id="KW-0472">Membrane</keyword>
<feature type="domain" description="GGDEF" evidence="3">
    <location>
        <begin position="342"/>
        <end position="475"/>
    </location>
</feature>
<dbReference type="Proteomes" id="UP000664096">
    <property type="component" value="Unassembled WGS sequence"/>
</dbReference>
<dbReference type="InterPro" id="IPR043128">
    <property type="entry name" value="Rev_trsase/Diguanyl_cyclase"/>
</dbReference>
<dbReference type="Gene3D" id="3.20.20.450">
    <property type="entry name" value="EAL domain"/>
    <property type="match status" value="1"/>
</dbReference>
<dbReference type="Pfam" id="PF00990">
    <property type="entry name" value="GGDEF"/>
    <property type="match status" value="1"/>
</dbReference>
<feature type="transmembrane region" description="Helical" evidence="1">
    <location>
        <begin position="6"/>
        <end position="26"/>
    </location>
</feature>
<dbReference type="PROSITE" id="PS50887">
    <property type="entry name" value="GGDEF"/>
    <property type="match status" value="1"/>
</dbReference>
<dbReference type="InterPro" id="IPR000160">
    <property type="entry name" value="GGDEF_dom"/>
</dbReference>
<dbReference type="AlphaFoldDB" id="A0A939J0F4"/>
<evidence type="ECO:0000259" key="3">
    <source>
        <dbReference type="PROSITE" id="PS50887"/>
    </source>
</evidence>
<organism evidence="4 5">
    <name type="scientific">Roseibium aggregatum</name>
    <dbReference type="NCBI Taxonomy" id="187304"/>
    <lineage>
        <taxon>Bacteria</taxon>
        <taxon>Pseudomonadati</taxon>
        <taxon>Pseudomonadota</taxon>
        <taxon>Alphaproteobacteria</taxon>
        <taxon>Hyphomicrobiales</taxon>
        <taxon>Stappiaceae</taxon>
        <taxon>Roseibium</taxon>
    </lineage>
</organism>
<keyword evidence="1" id="KW-0812">Transmembrane</keyword>
<dbReference type="CDD" id="cd01949">
    <property type="entry name" value="GGDEF"/>
    <property type="match status" value="1"/>
</dbReference>
<dbReference type="GO" id="GO:0071111">
    <property type="term" value="F:cyclic-guanylate-specific phosphodiesterase activity"/>
    <property type="evidence" value="ECO:0007669"/>
    <property type="project" value="InterPro"/>
</dbReference>
<gene>
    <name evidence="4" type="ORF">JF539_02660</name>
</gene>
<feature type="domain" description="EAL" evidence="2">
    <location>
        <begin position="484"/>
        <end position="739"/>
    </location>
</feature>
<dbReference type="Pfam" id="PF00563">
    <property type="entry name" value="EAL"/>
    <property type="match status" value="1"/>
</dbReference>
<dbReference type="PROSITE" id="PS50883">
    <property type="entry name" value="EAL"/>
    <property type="match status" value="1"/>
</dbReference>
<reference evidence="4" key="1">
    <citation type="submission" date="2020-12" db="EMBL/GenBank/DDBJ databases">
        <title>Oil enriched cultivation method for isolating marine PHA-producing bacteria.</title>
        <authorList>
            <person name="Zheng W."/>
            <person name="Yu S."/>
            <person name="Huang Y."/>
        </authorList>
    </citation>
    <scope>NUCLEOTIDE SEQUENCE</scope>
    <source>
        <strain evidence="4">SY-2-12</strain>
    </source>
</reference>
<proteinExistence type="predicted"/>
<dbReference type="SUPFAM" id="SSF55073">
    <property type="entry name" value="Nucleotide cyclase"/>
    <property type="match status" value="1"/>
</dbReference>
<accession>A0A939J0F4</accession>